<organism evidence="1">
    <name type="scientific">uncultured Rubrobacteraceae bacterium</name>
    <dbReference type="NCBI Taxonomy" id="349277"/>
    <lineage>
        <taxon>Bacteria</taxon>
        <taxon>Bacillati</taxon>
        <taxon>Actinomycetota</taxon>
        <taxon>Rubrobacteria</taxon>
        <taxon>Rubrobacterales</taxon>
        <taxon>Rubrobacteraceae</taxon>
        <taxon>environmental samples</taxon>
    </lineage>
</organism>
<accession>A0A6J4T2T0</accession>
<name>A0A6J4T2T0_9ACTN</name>
<proteinExistence type="predicted"/>
<sequence>MPKLILAAAAVLLDRQRPACAIVARSAMHARTRSRDVTRRLRASRAHEGRLDLRALDLTGRH</sequence>
<dbReference type="EMBL" id="CADCVM010000349">
    <property type="protein sequence ID" value="CAA9512448.1"/>
    <property type="molecule type" value="Genomic_DNA"/>
</dbReference>
<gene>
    <name evidence="1" type="ORF">AVDCRST_MAG05-3109</name>
</gene>
<protein>
    <submittedName>
        <fullName evidence="1">Uncharacterized protein</fullName>
    </submittedName>
</protein>
<dbReference type="AlphaFoldDB" id="A0A6J4T2T0"/>
<evidence type="ECO:0000313" key="1">
    <source>
        <dbReference type="EMBL" id="CAA9512448.1"/>
    </source>
</evidence>
<reference evidence="1" key="1">
    <citation type="submission" date="2020-02" db="EMBL/GenBank/DDBJ databases">
        <authorList>
            <person name="Meier V. D."/>
        </authorList>
    </citation>
    <scope>NUCLEOTIDE SEQUENCE</scope>
    <source>
        <strain evidence="1">AVDCRST_MAG05</strain>
    </source>
</reference>